<proteinExistence type="predicted"/>
<organism evidence="2 3">
    <name type="scientific">Rhizoctonia solani</name>
    <dbReference type="NCBI Taxonomy" id="456999"/>
    <lineage>
        <taxon>Eukaryota</taxon>
        <taxon>Fungi</taxon>
        <taxon>Dikarya</taxon>
        <taxon>Basidiomycota</taxon>
        <taxon>Agaricomycotina</taxon>
        <taxon>Agaricomycetes</taxon>
        <taxon>Cantharellales</taxon>
        <taxon>Ceratobasidiaceae</taxon>
        <taxon>Rhizoctonia</taxon>
    </lineage>
</organism>
<dbReference type="AlphaFoldDB" id="A0A8H2W7R9"/>
<dbReference type="Proteomes" id="UP000663826">
    <property type="component" value="Unassembled WGS sequence"/>
</dbReference>
<reference evidence="2" key="1">
    <citation type="submission" date="2021-01" db="EMBL/GenBank/DDBJ databases">
        <authorList>
            <person name="Kaushik A."/>
        </authorList>
    </citation>
    <scope>NUCLEOTIDE SEQUENCE</scope>
    <source>
        <strain evidence="2">AG1-1B</strain>
    </source>
</reference>
<dbReference type="EMBL" id="CAJMWQ010000032">
    <property type="protein sequence ID" value="CAE6334368.1"/>
    <property type="molecule type" value="Genomic_DNA"/>
</dbReference>
<gene>
    <name evidence="2" type="ORF">RDB_LOCUS612</name>
</gene>
<feature type="compositionally biased region" description="Polar residues" evidence="1">
    <location>
        <begin position="186"/>
        <end position="203"/>
    </location>
</feature>
<feature type="region of interest" description="Disordered" evidence="1">
    <location>
        <begin position="161"/>
        <end position="390"/>
    </location>
</feature>
<protein>
    <submittedName>
        <fullName evidence="2">Uncharacterized protein</fullName>
    </submittedName>
</protein>
<evidence type="ECO:0000313" key="2">
    <source>
        <dbReference type="EMBL" id="CAE6334368.1"/>
    </source>
</evidence>
<sequence>MYLKGKLTAEEVEERSIQARERYQELYKKRTPDHLMEAVLTAGQELIGEPPGEAGRGGNRVDRHGKPIGFNLQKVLGLEDSPGTYCFERSIVYECGSAQGINWNLTYLQQTDAAKFNTIQAVLREAPIYHLYVNQWPIHCFLKGLRRGQKDKKAKLVTKMKEEGAPIIERSMSRSMGPGGSRSRAESSQISAKANSKNLNSHHNCNRKDAGTSSTQVSSTVRSAHAGISQFDRTADPRSEDEDDDDDEDDNDNDKDEDKDEDQGDDDDDDDDDEDEDDEVETGRAFPKSKKRGRSNPDRNVPGAKVSYSLTLIQIDLRVPAKKQSRSMKLKDNLAEAVASSSARAQPRRKARATKKSAGTNKQEPPPMTMAEQKALARTKLRGKGKEKAY</sequence>
<evidence type="ECO:0000256" key="1">
    <source>
        <dbReference type="SAM" id="MobiDB-lite"/>
    </source>
</evidence>
<comment type="caution">
    <text evidence="2">The sequence shown here is derived from an EMBL/GenBank/DDBJ whole genome shotgun (WGS) entry which is preliminary data.</text>
</comment>
<feature type="compositionally biased region" description="Low complexity" evidence="1">
    <location>
        <begin position="212"/>
        <end position="223"/>
    </location>
</feature>
<name>A0A8H2W7R9_9AGAM</name>
<accession>A0A8H2W7R9</accession>
<feature type="compositionally biased region" description="Acidic residues" evidence="1">
    <location>
        <begin position="239"/>
        <end position="280"/>
    </location>
</feature>
<feature type="compositionally biased region" description="Basic residues" evidence="1">
    <location>
        <begin position="346"/>
        <end position="355"/>
    </location>
</feature>
<evidence type="ECO:0000313" key="3">
    <source>
        <dbReference type="Proteomes" id="UP000663826"/>
    </source>
</evidence>